<feature type="domain" description="Fas-binding factor 1 C-terminal" evidence="3">
    <location>
        <begin position="551"/>
        <end position="1103"/>
    </location>
</feature>
<dbReference type="GO" id="GO:0005814">
    <property type="term" value="C:centriole"/>
    <property type="evidence" value="ECO:0007669"/>
    <property type="project" value="TreeGrafter"/>
</dbReference>
<dbReference type="InterPro" id="IPR033561">
    <property type="entry name" value="FBF1"/>
</dbReference>
<feature type="region of interest" description="Disordered" evidence="2">
    <location>
        <begin position="28"/>
        <end position="296"/>
    </location>
</feature>
<keyword evidence="5" id="KW-1185">Reference proteome</keyword>
<evidence type="ECO:0000313" key="5">
    <source>
        <dbReference type="Proteomes" id="UP000245119"/>
    </source>
</evidence>
<gene>
    <name evidence="4" type="ORF">C0Q70_01240</name>
</gene>
<evidence type="ECO:0000256" key="1">
    <source>
        <dbReference type="SAM" id="Coils"/>
    </source>
</evidence>
<feature type="compositionally biased region" description="Basic and acidic residues" evidence="2">
    <location>
        <begin position="169"/>
        <end position="192"/>
    </location>
</feature>
<feature type="compositionally biased region" description="Low complexity" evidence="2">
    <location>
        <begin position="270"/>
        <end position="292"/>
    </location>
</feature>
<evidence type="ECO:0000256" key="2">
    <source>
        <dbReference type="SAM" id="MobiDB-lite"/>
    </source>
</evidence>
<dbReference type="GO" id="GO:0060271">
    <property type="term" value="P:cilium assembly"/>
    <property type="evidence" value="ECO:0007669"/>
    <property type="project" value="InterPro"/>
</dbReference>
<dbReference type="InterPro" id="IPR049390">
    <property type="entry name" value="FBF1_C"/>
</dbReference>
<feature type="coiled-coil region" evidence="1">
    <location>
        <begin position="817"/>
        <end position="998"/>
    </location>
</feature>
<accession>A0A2T7PYX7</accession>
<dbReference type="PANTHER" id="PTHR33689:SF1">
    <property type="entry name" value="FAS-BINDING FACTOR 1"/>
    <property type="match status" value="1"/>
</dbReference>
<dbReference type="EMBL" id="PZQS01000001">
    <property type="protein sequence ID" value="PVD38624.1"/>
    <property type="molecule type" value="Genomic_DNA"/>
</dbReference>
<protein>
    <recommendedName>
        <fullName evidence="3">Fas-binding factor 1 C-terminal domain-containing protein</fullName>
    </recommendedName>
</protein>
<dbReference type="GO" id="GO:0097539">
    <property type="term" value="C:ciliary transition fiber"/>
    <property type="evidence" value="ECO:0007669"/>
    <property type="project" value="InterPro"/>
</dbReference>
<dbReference type="GO" id="GO:0036064">
    <property type="term" value="C:ciliary basal body"/>
    <property type="evidence" value="ECO:0007669"/>
    <property type="project" value="TreeGrafter"/>
</dbReference>
<comment type="caution">
    <text evidence="4">The sequence shown here is derived from an EMBL/GenBank/DDBJ whole genome shotgun (WGS) entry which is preliminary data.</text>
</comment>
<keyword evidence="1" id="KW-0175">Coiled coil</keyword>
<dbReference type="Proteomes" id="UP000245119">
    <property type="component" value="Linkage Group LG1"/>
</dbReference>
<feature type="compositionally biased region" description="Acidic residues" evidence="2">
    <location>
        <begin position="404"/>
        <end position="413"/>
    </location>
</feature>
<feature type="compositionally biased region" description="Polar residues" evidence="2">
    <location>
        <begin position="131"/>
        <end position="142"/>
    </location>
</feature>
<dbReference type="PANTHER" id="PTHR33689">
    <property type="entry name" value="FAS-BINDING FACTOR 1"/>
    <property type="match status" value="1"/>
</dbReference>
<feature type="region of interest" description="Disordered" evidence="2">
    <location>
        <begin position="314"/>
        <end position="414"/>
    </location>
</feature>
<dbReference type="STRING" id="400727.A0A2T7PYX7"/>
<name>A0A2T7PYX7_POMCA</name>
<organism evidence="4 5">
    <name type="scientific">Pomacea canaliculata</name>
    <name type="common">Golden apple snail</name>
    <dbReference type="NCBI Taxonomy" id="400727"/>
    <lineage>
        <taxon>Eukaryota</taxon>
        <taxon>Metazoa</taxon>
        <taxon>Spiralia</taxon>
        <taxon>Lophotrochozoa</taxon>
        <taxon>Mollusca</taxon>
        <taxon>Gastropoda</taxon>
        <taxon>Caenogastropoda</taxon>
        <taxon>Architaenioglossa</taxon>
        <taxon>Ampullarioidea</taxon>
        <taxon>Ampullariidae</taxon>
        <taxon>Pomacea</taxon>
    </lineage>
</organism>
<proteinExistence type="predicted"/>
<feature type="coiled-coil region" evidence="1">
    <location>
        <begin position="577"/>
        <end position="673"/>
    </location>
</feature>
<dbReference type="OrthoDB" id="8195456at2759"/>
<evidence type="ECO:0000313" key="4">
    <source>
        <dbReference type="EMBL" id="PVD38624.1"/>
    </source>
</evidence>
<feature type="coiled-coil region" evidence="1">
    <location>
        <begin position="724"/>
        <end position="790"/>
    </location>
</feature>
<evidence type="ECO:0000259" key="3">
    <source>
        <dbReference type="Pfam" id="PF21007"/>
    </source>
</evidence>
<dbReference type="GO" id="GO:0090162">
    <property type="term" value="P:establishment of epithelial cell polarity"/>
    <property type="evidence" value="ECO:0007669"/>
    <property type="project" value="InterPro"/>
</dbReference>
<sequence>MSKQSTSPVQHQEKCLANFDEDDPLAGLLLDEDSVSEAARKPIDSSGARKKTVVGQQAPQEEEPKSLQPQSPRKPSLLERPPTRSGSGNLKSPDAPKTQPSPPVTKHKEEMVFSDDDQFLDGLGLDVGESVPSTARSRLSQSVDEESRPARSMLDSLLGRGESSAASHLETKERPKQFVLDKKYTQSKGEKAEQDEDDLLFGNYQPSAASGSRPSSRRSVRFQDDDDIFGKDPPSSIQRQHSGGHFPGDMGWLEELSREEKSAQPSRVVPPSTSSTGTPTSAAAKPSQAQSSGTKAAQIVSKTLSSLLKAEEAVPQAFPTANEDHPKQNAEPPSVEQVTDKGLKKPNPKDWLGLGSSDSDEEYFKPKRVPSRSPGIVQIQPKILSPSHIARNVTKPEALAQPRDDDDNDEEDSLMERVRARREQSKANQATLPSAVSLYGAVDPKALAKPPVQASVTQTNSNGFLPGVGESYDEVYTRGPSALVSLPDADLMPATTIGTAPLYLSAPASLELNSGLNLDAQTLPSSLPSTGTTNGWLPSTLEEAAARICKLEIEKQYLDSTLESARRRYEEEVVAVEKSYKNRIQILEDANQKIEARLRGEIEQLMGQHLIRVKKMEQEKADLVAENYRRLEEQERNSAQETEKLKEKHRQVLASLKQEHEETIKLLADAKNKEIEKVASAHDTSRSLSVVVEQIQNNARDLGHLQLKMDSWSRAGLDEREIGLRAKDEQLKILQERLTKQEQDNEKERRRLEDLIARMEMQNREQLRQLEEERWKVKQEQSRLEAQQTALDNDRRAWSEQQARERLTLEKAREIFLEEQRSGLSHLTDERRSLAEERSKLNMEQKLYREKLQQDAIRNAQAETEYQVLMKTIEEERKRAAERMRNLQKEEDRVLAERDNLNQSMAGLEHEKRQLEQLALNLKQRSTELEAMSEEANYRHMEGEKALAEARKLHSAYSQQNHEVEAQLSRVKVMEEHITQEKLRVAKEKKELESLKQAVLCASCRNSLQASSVPVARYTGGNAFIGSASTDNILAGFTPSQVIGQANYLPSLARSMLGMMPPQIETIASSIANDRAVRLWKIQGLKDQEYLEDESLFLEGLRHSPYHSVSKA</sequence>
<dbReference type="Pfam" id="PF21007">
    <property type="entry name" value="FBF1"/>
    <property type="match status" value="1"/>
</dbReference>
<reference evidence="4 5" key="1">
    <citation type="submission" date="2018-04" db="EMBL/GenBank/DDBJ databases">
        <title>The genome of golden apple snail Pomacea canaliculata provides insight into stress tolerance and invasive adaptation.</title>
        <authorList>
            <person name="Liu C."/>
            <person name="Liu B."/>
            <person name="Ren Y."/>
            <person name="Zhang Y."/>
            <person name="Wang H."/>
            <person name="Li S."/>
            <person name="Jiang F."/>
            <person name="Yin L."/>
            <person name="Zhang G."/>
            <person name="Qian W."/>
            <person name="Fan W."/>
        </authorList>
    </citation>
    <scope>NUCLEOTIDE SEQUENCE [LARGE SCALE GENOMIC DNA]</scope>
    <source>
        <strain evidence="4">SZHN2017</strain>
        <tissue evidence="4">Muscle</tissue>
    </source>
</reference>
<dbReference type="AlphaFoldDB" id="A0A2T7PYX7"/>